<evidence type="ECO:0000313" key="1">
    <source>
        <dbReference type="EMBL" id="ORX55536.1"/>
    </source>
</evidence>
<comment type="caution">
    <text evidence="1">The sequence shown here is derived from an EMBL/GenBank/DDBJ whole genome shotgun (WGS) entry which is preliminary data.</text>
</comment>
<keyword evidence="2" id="KW-1185">Reference proteome</keyword>
<proteinExistence type="predicted"/>
<dbReference type="Proteomes" id="UP000242146">
    <property type="component" value="Unassembled WGS sequence"/>
</dbReference>
<name>A0A1X2GJV1_9FUNG</name>
<organism evidence="1 2">
    <name type="scientific">Hesseltinella vesiculosa</name>
    <dbReference type="NCBI Taxonomy" id="101127"/>
    <lineage>
        <taxon>Eukaryota</taxon>
        <taxon>Fungi</taxon>
        <taxon>Fungi incertae sedis</taxon>
        <taxon>Mucoromycota</taxon>
        <taxon>Mucoromycotina</taxon>
        <taxon>Mucoromycetes</taxon>
        <taxon>Mucorales</taxon>
        <taxon>Cunninghamellaceae</taxon>
        <taxon>Hesseltinella</taxon>
    </lineage>
</organism>
<dbReference type="OrthoDB" id="2289105at2759"/>
<gene>
    <name evidence="1" type="ORF">DM01DRAFT_1021688</name>
</gene>
<accession>A0A1X2GJV1</accession>
<reference evidence="1 2" key="1">
    <citation type="submission" date="2016-07" db="EMBL/GenBank/DDBJ databases">
        <title>Pervasive Adenine N6-methylation of Active Genes in Fungi.</title>
        <authorList>
            <consortium name="DOE Joint Genome Institute"/>
            <person name="Mondo S.J."/>
            <person name="Dannebaum R.O."/>
            <person name="Kuo R.C."/>
            <person name="Labutti K."/>
            <person name="Haridas S."/>
            <person name="Kuo A."/>
            <person name="Salamov A."/>
            <person name="Ahrendt S.R."/>
            <person name="Lipzen A."/>
            <person name="Sullivan W."/>
            <person name="Andreopoulos W.B."/>
            <person name="Clum A."/>
            <person name="Lindquist E."/>
            <person name="Daum C."/>
            <person name="Ramamoorthy G.K."/>
            <person name="Gryganskyi A."/>
            <person name="Culley D."/>
            <person name="Magnuson J.K."/>
            <person name="James T.Y."/>
            <person name="O'Malley M.A."/>
            <person name="Stajich J.E."/>
            <person name="Spatafora J.W."/>
            <person name="Visel A."/>
            <person name="Grigoriev I.V."/>
        </authorList>
    </citation>
    <scope>NUCLEOTIDE SEQUENCE [LARGE SCALE GENOMIC DNA]</scope>
    <source>
        <strain evidence="1 2">NRRL 3301</strain>
    </source>
</reference>
<dbReference type="EMBL" id="MCGT01000011">
    <property type="protein sequence ID" value="ORX55536.1"/>
    <property type="molecule type" value="Genomic_DNA"/>
</dbReference>
<evidence type="ECO:0000313" key="2">
    <source>
        <dbReference type="Proteomes" id="UP000242146"/>
    </source>
</evidence>
<dbReference type="AlphaFoldDB" id="A0A1X2GJV1"/>
<protein>
    <submittedName>
        <fullName evidence="1">Uncharacterized protein</fullName>
    </submittedName>
</protein>
<sequence length="331" mass="37197">MTIIKNGKVFKIQSTKSLQDSPHRPKMQKLDLQKFEGRVLIANGSGSSPDHIPGAKELTEEYRQCLADQKDNKSLHQMPGIFDFMCEVLTLDYDNFVPKLWQLKLASEDPQANEFKKVLQYALTDFHLTTHSPDLPNNHERTAFVELVIPAIKSLAKITNLTSMNWCEHDLNANKMIIDALGKSPGTTGMEHLIIESSSGGLEESVPHTLDDSIKLIECSTMALSQEASARKDCSWNLFKNVKVLCIQVICSQITLSVTQFLDRSKWKHLQLRSAQLPSKWQHKILIVKFAELLATLYLTLNDMNEHSMKLDGNQAGVIKASGQTVREVLG</sequence>